<feature type="compositionally biased region" description="Low complexity" evidence="10">
    <location>
        <begin position="14"/>
        <end position="31"/>
    </location>
</feature>
<comment type="catalytic activity">
    <reaction evidence="9">
        <text>GMP + ATP = GDP + ADP</text>
        <dbReference type="Rhea" id="RHEA:20780"/>
        <dbReference type="ChEBI" id="CHEBI:30616"/>
        <dbReference type="ChEBI" id="CHEBI:58115"/>
        <dbReference type="ChEBI" id="CHEBI:58189"/>
        <dbReference type="ChEBI" id="CHEBI:456216"/>
        <dbReference type="EC" id="2.7.4.8"/>
    </reaction>
</comment>
<dbReference type="Proteomes" id="UP001500320">
    <property type="component" value="Unassembled WGS sequence"/>
</dbReference>
<dbReference type="InterPro" id="IPR027417">
    <property type="entry name" value="P-loop_NTPase"/>
</dbReference>
<evidence type="ECO:0000256" key="7">
    <source>
        <dbReference type="ARBA" id="ARBA00022840"/>
    </source>
</evidence>
<evidence type="ECO:0000259" key="11">
    <source>
        <dbReference type="PROSITE" id="PS50052"/>
    </source>
</evidence>
<evidence type="ECO:0000256" key="4">
    <source>
        <dbReference type="ARBA" id="ARBA00022679"/>
    </source>
</evidence>
<dbReference type="HAMAP" id="MF_00328">
    <property type="entry name" value="Guanylate_kinase"/>
    <property type="match status" value="1"/>
</dbReference>
<dbReference type="InterPro" id="IPR017665">
    <property type="entry name" value="Guanylate_kinase"/>
</dbReference>
<evidence type="ECO:0000256" key="6">
    <source>
        <dbReference type="ARBA" id="ARBA00022777"/>
    </source>
</evidence>
<feature type="domain" description="Guanylate kinase-like" evidence="11">
    <location>
        <begin position="43"/>
        <end position="221"/>
    </location>
</feature>
<keyword evidence="7 9" id="KW-0067">ATP-binding</keyword>
<dbReference type="SMART" id="SM00072">
    <property type="entry name" value="GuKc"/>
    <property type="match status" value="1"/>
</dbReference>
<dbReference type="InterPro" id="IPR008145">
    <property type="entry name" value="GK/Ca_channel_bsu"/>
</dbReference>
<sequence length="238" mass="25243">MAGTSRPGASRVQGGTAESGSGGSTSPAGSPEEARASAGRPGNRLTVLSGPSGVGKSTVVAELRRAHPEVWLSVSVTTRKPRPGETHGVEYFFADGEEFDRLVASGGLLEWAEFAGNRYGTPRAPLEEKLAAGVPALLEIDLQGARQVRASMPEALLVFLAPPSWEELEKRLRGRGTEPEDVIARRLAAGRVEMAAEKEFDVTLVNTSVQDVCHRLITLMADDSEAPRPGQPPSQGEH</sequence>
<comment type="similarity">
    <text evidence="1 9">Belongs to the guanylate kinase family.</text>
</comment>
<keyword evidence="13" id="KW-1185">Reference proteome</keyword>
<feature type="binding site" evidence="9">
    <location>
        <begin position="50"/>
        <end position="57"/>
    </location>
    <ligand>
        <name>ATP</name>
        <dbReference type="ChEBI" id="CHEBI:30616"/>
    </ligand>
</feature>
<dbReference type="EC" id="2.7.4.8" evidence="2 9"/>
<keyword evidence="4 9" id="KW-0808">Transferase</keyword>
<comment type="function">
    <text evidence="9">Essential for recycling GMP and indirectly, cGMP.</text>
</comment>
<comment type="subcellular location">
    <subcellularLocation>
        <location evidence="9">Cytoplasm</location>
    </subcellularLocation>
</comment>
<evidence type="ECO:0000313" key="12">
    <source>
        <dbReference type="EMBL" id="GAA3153643.1"/>
    </source>
</evidence>
<dbReference type="PROSITE" id="PS50052">
    <property type="entry name" value="GUANYLATE_KINASE_2"/>
    <property type="match status" value="1"/>
</dbReference>
<dbReference type="GO" id="GO:0016301">
    <property type="term" value="F:kinase activity"/>
    <property type="evidence" value="ECO:0007669"/>
    <property type="project" value="UniProtKB-KW"/>
</dbReference>
<keyword evidence="6 9" id="KW-0418">Kinase</keyword>
<evidence type="ECO:0000256" key="3">
    <source>
        <dbReference type="ARBA" id="ARBA00016296"/>
    </source>
</evidence>
<dbReference type="Pfam" id="PF00625">
    <property type="entry name" value="Guanylate_kin"/>
    <property type="match status" value="1"/>
</dbReference>
<evidence type="ECO:0000313" key="13">
    <source>
        <dbReference type="Proteomes" id="UP001500320"/>
    </source>
</evidence>
<dbReference type="PANTHER" id="PTHR23117">
    <property type="entry name" value="GUANYLATE KINASE-RELATED"/>
    <property type="match status" value="1"/>
</dbReference>
<evidence type="ECO:0000256" key="8">
    <source>
        <dbReference type="ARBA" id="ARBA00030128"/>
    </source>
</evidence>
<dbReference type="InterPro" id="IPR008144">
    <property type="entry name" value="Guanylate_kin-like_dom"/>
</dbReference>
<dbReference type="SUPFAM" id="SSF52540">
    <property type="entry name" value="P-loop containing nucleoside triphosphate hydrolases"/>
    <property type="match status" value="1"/>
</dbReference>
<evidence type="ECO:0000256" key="5">
    <source>
        <dbReference type="ARBA" id="ARBA00022741"/>
    </source>
</evidence>
<evidence type="ECO:0000256" key="1">
    <source>
        <dbReference type="ARBA" id="ARBA00005790"/>
    </source>
</evidence>
<dbReference type="CDD" id="cd00071">
    <property type="entry name" value="GMPK"/>
    <property type="match status" value="1"/>
</dbReference>
<evidence type="ECO:0000256" key="2">
    <source>
        <dbReference type="ARBA" id="ARBA00012961"/>
    </source>
</evidence>
<dbReference type="EMBL" id="BAAAUT010000046">
    <property type="protein sequence ID" value="GAA3153643.1"/>
    <property type="molecule type" value="Genomic_DNA"/>
</dbReference>
<evidence type="ECO:0000256" key="9">
    <source>
        <dbReference type="HAMAP-Rule" id="MF_00328"/>
    </source>
</evidence>
<name>A0ABP6NPW6_9ACTN</name>
<evidence type="ECO:0000256" key="10">
    <source>
        <dbReference type="SAM" id="MobiDB-lite"/>
    </source>
</evidence>
<reference evidence="13" key="1">
    <citation type="journal article" date="2019" name="Int. J. Syst. Evol. Microbiol.">
        <title>The Global Catalogue of Microorganisms (GCM) 10K type strain sequencing project: providing services to taxonomists for standard genome sequencing and annotation.</title>
        <authorList>
            <consortium name="The Broad Institute Genomics Platform"/>
            <consortium name="The Broad Institute Genome Sequencing Center for Infectious Disease"/>
            <person name="Wu L."/>
            <person name="Ma J."/>
        </authorList>
    </citation>
    <scope>NUCLEOTIDE SEQUENCE [LARGE SCALE GENOMIC DNA]</scope>
    <source>
        <strain evidence="13">JCM 9373</strain>
    </source>
</reference>
<keyword evidence="5 9" id="KW-0547">Nucleotide-binding</keyword>
<dbReference type="PANTHER" id="PTHR23117:SF13">
    <property type="entry name" value="GUANYLATE KINASE"/>
    <property type="match status" value="1"/>
</dbReference>
<gene>
    <name evidence="9 12" type="primary">gmk</name>
    <name evidence="12" type="ORF">GCM10010466_50750</name>
</gene>
<dbReference type="Gene3D" id="3.40.50.300">
    <property type="entry name" value="P-loop containing nucleotide triphosphate hydrolases"/>
    <property type="match status" value="1"/>
</dbReference>
<comment type="caution">
    <text evidence="12">The sequence shown here is derived from an EMBL/GenBank/DDBJ whole genome shotgun (WGS) entry which is preliminary data.</text>
</comment>
<keyword evidence="9" id="KW-0963">Cytoplasm</keyword>
<organism evidence="12 13">
    <name type="scientific">Planomonospora alba</name>
    <dbReference type="NCBI Taxonomy" id="161354"/>
    <lineage>
        <taxon>Bacteria</taxon>
        <taxon>Bacillati</taxon>
        <taxon>Actinomycetota</taxon>
        <taxon>Actinomycetes</taxon>
        <taxon>Streptosporangiales</taxon>
        <taxon>Streptosporangiaceae</taxon>
        <taxon>Planomonospora</taxon>
    </lineage>
</organism>
<dbReference type="NCBIfam" id="TIGR03263">
    <property type="entry name" value="guanyl_kin"/>
    <property type="match status" value="1"/>
</dbReference>
<feature type="region of interest" description="Disordered" evidence="10">
    <location>
        <begin position="1"/>
        <end position="54"/>
    </location>
</feature>
<dbReference type="Gene3D" id="3.30.63.10">
    <property type="entry name" value="Guanylate Kinase phosphate binding domain"/>
    <property type="match status" value="1"/>
</dbReference>
<protein>
    <recommendedName>
        <fullName evidence="3 9">Guanylate kinase</fullName>
        <ecNumber evidence="2 9">2.7.4.8</ecNumber>
    </recommendedName>
    <alternativeName>
        <fullName evidence="8 9">GMP kinase</fullName>
    </alternativeName>
</protein>
<proteinExistence type="inferred from homology"/>
<accession>A0ABP6NPW6</accession>